<accession>A0ABX5R9L7</accession>
<evidence type="ECO:0000256" key="1">
    <source>
        <dbReference type="SAM" id="MobiDB-lite"/>
    </source>
</evidence>
<evidence type="ECO:0000313" key="2">
    <source>
        <dbReference type="EMBL" id="QAX81993.1"/>
    </source>
</evidence>
<dbReference type="RefSeq" id="WP_129211322.1">
    <property type="nucleotide sequence ID" value="NZ_CP026512.1"/>
</dbReference>
<reference evidence="2 3" key="1">
    <citation type="journal article" date="2018" name="Genome Biol. Evol.">
        <title>Partnering With a Pest: Genomes of Hemlock Woolly Adelgid Symbionts Reveal Atypical Nutritional Provisioning Patterns in Dual-Obligate Bacteria.</title>
        <authorList>
            <person name="Weglarz K.M."/>
            <person name="Havill N.P."/>
            <person name="Burke G.R."/>
            <person name="von Dohlen C.D."/>
        </authorList>
    </citation>
    <scope>NUCLEOTIDE SEQUENCE [LARGE SCALE GENOMIC DNA]</scope>
    <source>
        <strain evidence="2 3">HWA_ENA</strain>
    </source>
</reference>
<protein>
    <recommendedName>
        <fullName evidence="4">Lipoprotein</fullName>
    </recommendedName>
</protein>
<feature type="compositionally biased region" description="Pro residues" evidence="1">
    <location>
        <begin position="52"/>
        <end position="68"/>
    </location>
</feature>
<feature type="region of interest" description="Disordered" evidence="1">
    <location>
        <begin position="39"/>
        <end position="69"/>
    </location>
</feature>
<keyword evidence="3" id="KW-1185">Reference proteome</keyword>
<dbReference type="PROSITE" id="PS51257">
    <property type="entry name" value="PROKAR_LIPOPROTEIN"/>
    <property type="match status" value="1"/>
</dbReference>
<name>A0ABX5R9L7_9PSED</name>
<evidence type="ECO:0000313" key="3">
    <source>
        <dbReference type="Proteomes" id="UP000288953"/>
    </source>
</evidence>
<feature type="compositionally biased region" description="Polar residues" evidence="1">
    <location>
        <begin position="39"/>
        <end position="50"/>
    </location>
</feature>
<sequence length="130" mass="14986">MITFIRIIILGLVLWLSSCAIHQPSVPISQTIKWSNHLNQPRTESTHSVTPSPQPQPSSSPIFAPPLSPASHWDSKLQVYVLEEQPDTFYRQRTYYRWRNGWSCSISPNGPWKETNLYGVPQWLSKHYAP</sequence>
<dbReference type="EMBL" id="CP026512">
    <property type="protein sequence ID" value="QAX81993.1"/>
    <property type="molecule type" value="Genomic_DNA"/>
</dbReference>
<gene>
    <name evidence="2" type="ORF">C3B55_00668</name>
</gene>
<proteinExistence type="predicted"/>
<organism evidence="2 3">
    <name type="scientific">Candidatus Pseudomonas adelgestsugas</name>
    <dbReference type="NCBI Taxonomy" id="1302376"/>
    <lineage>
        <taxon>Bacteria</taxon>
        <taxon>Pseudomonadati</taxon>
        <taxon>Pseudomonadota</taxon>
        <taxon>Gammaproteobacteria</taxon>
        <taxon>Pseudomonadales</taxon>
        <taxon>Pseudomonadaceae</taxon>
        <taxon>Pseudomonas</taxon>
    </lineage>
</organism>
<evidence type="ECO:0008006" key="4">
    <source>
        <dbReference type="Google" id="ProtNLM"/>
    </source>
</evidence>
<dbReference type="Proteomes" id="UP000288953">
    <property type="component" value="Chromosome"/>
</dbReference>